<protein>
    <submittedName>
        <fullName evidence="3">ROK family protein</fullName>
    </submittedName>
</protein>
<sequence length="399" mass="41303">MASATAAPAVGGGTEELRRGNLRAVLRAVHERGPLTRSELTRLLGLNRSTVGGLTNELMGLGLVRERVAAREGRGRPSHLVEPRAENAVVAVDLGVDRVAVALVGLGGTVLDRRVRRHQRGRHDVNHVVETIAQMVGQILEQDAPERYLGVGVSVPGAVRAGDGLVQFAPNLGWHEEPFTELLAKRLELPVRSGNDANLGAVAEHLRGAAVGHDHAAYLSASVGIGGGFLVGGTLLEGVGGYAGEVGHLQVDGSGPTCRCGGVGCWEMKVGENRLLTLAGRLPGGGPEAVAEVIASAEAGEVRAAEAVAEVASWVGVGLRSIINIFNPEVIVLGGSLAQLWESASARVEQAVRRSVLLSPPADVTVVAARLGQDSSLVGAAELAFEAVLEDPQRVGALC</sequence>
<dbReference type="InterPro" id="IPR036390">
    <property type="entry name" value="WH_DNA-bd_sf"/>
</dbReference>
<comment type="caution">
    <text evidence="3">The sequence shown here is derived from an EMBL/GenBank/DDBJ whole genome shotgun (WGS) entry which is preliminary data.</text>
</comment>
<evidence type="ECO:0000259" key="2">
    <source>
        <dbReference type="Pfam" id="PF09339"/>
    </source>
</evidence>
<dbReference type="SUPFAM" id="SSF53067">
    <property type="entry name" value="Actin-like ATPase domain"/>
    <property type="match status" value="1"/>
</dbReference>
<dbReference type="InterPro" id="IPR005471">
    <property type="entry name" value="Tscrpt_reg_IclR_N"/>
</dbReference>
<dbReference type="SUPFAM" id="SSF46785">
    <property type="entry name" value="Winged helix' DNA-binding domain"/>
    <property type="match status" value="1"/>
</dbReference>
<evidence type="ECO:0000313" key="3">
    <source>
        <dbReference type="EMBL" id="MEX0427671.1"/>
    </source>
</evidence>
<dbReference type="InterPro" id="IPR036388">
    <property type="entry name" value="WH-like_DNA-bd_sf"/>
</dbReference>
<evidence type="ECO:0000256" key="1">
    <source>
        <dbReference type="ARBA" id="ARBA00006479"/>
    </source>
</evidence>
<dbReference type="EMBL" id="JBFPJR010000012">
    <property type="protein sequence ID" value="MEX0427671.1"/>
    <property type="molecule type" value="Genomic_DNA"/>
</dbReference>
<reference evidence="3 4" key="1">
    <citation type="submission" date="2024-07" db="EMBL/GenBank/DDBJ databases">
        <authorList>
            <person name="Lee S."/>
            <person name="Kang M."/>
        </authorList>
    </citation>
    <scope>NUCLEOTIDE SEQUENCE [LARGE SCALE GENOMIC DNA]</scope>
    <source>
        <strain evidence="3 4">DS6</strain>
    </source>
</reference>
<organism evidence="3 4">
    <name type="scientific">Nocardioides eburneus</name>
    <dbReference type="NCBI Taxonomy" id="3231482"/>
    <lineage>
        <taxon>Bacteria</taxon>
        <taxon>Bacillati</taxon>
        <taxon>Actinomycetota</taxon>
        <taxon>Actinomycetes</taxon>
        <taxon>Propionibacteriales</taxon>
        <taxon>Nocardioidaceae</taxon>
        <taxon>Nocardioides</taxon>
    </lineage>
</organism>
<comment type="similarity">
    <text evidence="1">Belongs to the ROK (NagC/XylR) family.</text>
</comment>
<dbReference type="InterPro" id="IPR000600">
    <property type="entry name" value="ROK"/>
</dbReference>
<dbReference type="PANTHER" id="PTHR18964">
    <property type="entry name" value="ROK (REPRESSOR, ORF, KINASE) FAMILY"/>
    <property type="match status" value="1"/>
</dbReference>
<keyword evidence="4" id="KW-1185">Reference proteome</keyword>
<accession>A0ABV3SXK8</accession>
<evidence type="ECO:0000313" key="4">
    <source>
        <dbReference type="Proteomes" id="UP001556631"/>
    </source>
</evidence>
<name>A0ABV3SXK8_9ACTN</name>
<dbReference type="Pfam" id="PF00480">
    <property type="entry name" value="ROK"/>
    <property type="match status" value="1"/>
</dbReference>
<dbReference type="Proteomes" id="UP001556631">
    <property type="component" value="Unassembled WGS sequence"/>
</dbReference>
<dbReference type="Gene3D" id="3.30.420.40">
    <property type="match status" value="2"/>
</dbReference>
<dbReference type="Pfam" id="PF09339">
    <property type="entry name" value="HTH_IclR"/>
    <property type="match status" value="1"/>
</dbReference>
<feature type="domain" description="HTH iclR-type" evidence="2">
    <location>
        <begin position="25"/>
        <end position="66"/>
    </location>
</feature>
<dbReference type="Gene3D" id="1.10.10.10">
    <property type="entry name" value="Winged helix-like DNA-binding domain superfamily/Winged helix DNA-binding domain"/>
    <property type="match status" value="1"/>
</dbReference>
<dbReference type="RefSeq" id="WP_367993279.1">
    <property type="nucleotide sequence ID" value="NZ_JBFPJR010000012.1"/>
</dbReference>
<proteinExistence type="inferred from homology"/>
<gene>
    <name evidence="3" type="ORF">AB3X52_08575</name>
</gene>
<dbReference type="InterPro" id="IPR043129">
    <property type="entry name" value="ATPase_NBD"/>
</dbReference>
<dbReference type="PANTHER" id="PTHR18964:SF149">
    <property type="entry name" value="BIFUNCTIONAL UDP-N-ACETYLGLUCOSAMINE 2-EPIMERASE_N-ACETYLMANNOSAMINE KINASE"/>
    <property type="match status" value="1"/>
</dbReference>